<name>A0A9P8JZN8_AURME</name>
<dbReference type="PANTHER" id="PTHR42940:SF8">
    <property type="entry name" value="VACUOLAR PROTEIN SORTING-ASSOCIATED PROTEIN 11"/>
    <property type="match status" value="1"/>
</dbReference>
<evidence type="ECO:0000256" key="3">
    <source>
        <dbReference type="ARBA" id="ARBA00022723"/>
    </source>
</evidence>
<dbReference type="InterPro" id="IPR013149">
    <property type="entry name" value="ADH-like_C"/>
</dbReference>
<dbReference type="SUPFAM" id="SSF50129">
    <property type="entry name" value="GroES-like"/>
    <property type="match status" value="1"/>
</dbReference>
<feature type="domain" description="Enoyl reductase (ER)" evidence="7">
    <location>
        <begin position="16"/>
        <end position="336"/>
    </location>
</feature>
<dbReference type="Pfam" id="PF08240">
    <property type="entry name" value="ADH_N"/>
    <property type="match status" value="1"/>
</dbReference>
<keyword evidence="3 6" id="KW-0479">Metal-binding</keyword>
<evidence type="ECO:0000256" key="1">
    <source>
        <dbReference type="ARBA" id="ARBA00001947"/>
    </source>
</evidence>
<dbReference type="Gene3D" id="3.90.180.10">
    <property type="entry name" value="Medium-chain alcohol dehydrogenases, catalytic domain"/>
    <property type="match status" value="1"/>
</dbReference>
<keyword evidence="9" id="KW-1185">Reference proteome</keyword>
<proteinExistence type="inferred from homology"/>
<evidence type="ECO:0000256" key="6">
    <source>
        <dbReference type="RuleBase" id="RU361277"/>
    </source>
</evidence>
<dbReference type="Proteomes" id="UP000729357">
    <property type="component" value="Unassembled WGS sequence"/>
</dbReference>
<evidence type="ECO:0000256" key="5">
    <source>
        <dbReference type="ARBA" id="ARBA00023002"/>
    </source>
</evidence>
<protein>
    <recommendedName>
        <fullName evidence="7">Enoyl reductase (ER) domain-containing protein</fullName>
    </recommendedName>
</protein>
<organism evidence="8 9">
    <name type="scientific">Aureobasidium melanogenum</name>
    <name type="common">Aureobasidium pullulans var. melanogenum</name>
    <dbReference type="NCBI Taxonomy" id="46634"/>
    <lineage>
        <taxon>Eukaryota</taxon>
        <taxon>Fungi</taxon>
        <taxon>Dikarya</taxon>
        <taxon>Ascomycota</taxon>
        <taxon>Pezizomycotina</taxon>
        <taxon>Dothideomycetes</taxon>
        <taxon>Dothideomycetidae</taxon>
        <taxon>Dothideales</taxon>
        <taxon>Saccotheciaceae</taxon>
        <taxon>Aureobasidium</taxon>
    </lineage>
</organism>
<feature type="non-terminal residue" evidence="8">
    <location>
        <position position="340"/>
    </location>
</feature>
<dbReference type="InterPro" id="IPR002328">
    <property type="entry name" value="ADH_Zn_CS"/>
</dbReference>
<evidence type="ECO:0000259" key="7">
    <source>
        <dbReference type="SMART" id="SM00829"/>
    </source>
</evidence>
<gene>
    <name evidence="8" type="ORF">KCU98_g2354</name>
</gene>
<dbReference type="GO" id="GO:0005737">
    <property type="term" value="C:cytoplasm"/>
    <property type="evidence" value="ECO:0007669"/>
    <property type="project" value="TreeGrafter"/>
</dbReference>
<comment type="cofactor">
    <cofactor evidence="1 6">
        <name>Zn(2+)</name>
        <dbReference type="ChEBI" id="CHEBI:29105"/>
    </cofactor>
</comment>
<dbReference type="InterPro" id="IPR013154">
    <property type="entry name" value="ADH-like_N"/>
</dbReference>
<dbReference type="SMART" id="SM00829">
    <property type="entry name" value="PKS_ER"/>
    <property type="match status" value="1"/>
</dbReference>
<dbReference type="InterPro" id="IPR011032">
    <property type="entry name" value="GroES-like_sf"/>
</dbReference>
<keyword evidence="4 6" id="KW-0862">Zinc</keyword>
<comment type="caution">
    <text evidence="8">The sequence shown here is derived from an EMBL/GenBank/DDBJ whole genome shotgun (WGS) entry which is preliminary data.</text>
</comment>
<evidence type="ECO:0000256" key="2">
    <source>
        <dbReference type="ARBA" id="ARBA00008072"/>
    </source>
</evidence>
<dbReference type="GO" id="GO:0008270">
    <property type="term" value="F:zinc ion binding"/>
    <property type="evidence" value="ECO:0007669"/>
    <property type="project" value="InterPro"/>
</dbReference>
<dbReference type="AlphaFoldDB" id="A0A9P8JZN8"/>
<dbReference type="PROSITE" id="PS00059">
    <property type="entry name" value="ADH_ZINC"/>
    <property type="match status" value="1"/>
</dbReference>
<evidence type="ECO:0000313" key="8">
    <source>
        <dbReference type="EMBL" id="KAG9988797.1"/>
    </source>
</evidence>
<evidence type="ECO:0000313" key="9">
    <source>
        <dbReference type="Proteomes" id="UP000729357"/>
    </source>
</evidence>
<dbReference type="PANTHER" id="PTHR42940">
    <property type="entry name" value="ALCOHOL DEHYDROGENASE 1-RELATED"/>
    <property type="match status" value="1"/>
</dbReference>
<sequence>MASAKTMKGAVVTEYGGPLEIKNDLEIPEPQAGELLVKVTACSLCMSDVAGYMHYHGDLVPYVPGHEPVGVVAKTGPGVAGFKQGERVGFMPAARTCQSCDDCLSGAHRFCTKRINVGFNGLYGGMSEYCIADTLSTVKIPDSLSDEHAAPLLCAGVTAYGALKKVSQIQPGGTIINVVGCGGVGHLVILYAVAMGYTVHAWDVAKDKLQLARECGAAEVFDSRNKPDDALQTDSTIVVSGAGPAYELAFKLTKRRGKVIAIGVPNAPISIDLMHMVMDDVSLIVTNQGTKQELAEALDLAARAGIKPIAEVRPLSEITEGFADIMGGKVKGRHVFTVST</sequence>
<dbReference type="Pfam" id="PF00107">
    <property type="entry name" value="ADH_zinc_N"/>
    <property type="match status" value="1"/>
</dbReference>
<comment type="similarity">
    <text evidence="2 6">Belongs to the zinc-containing alcohol dehydrogenase family.</text>
</comment>
<dbReference type="EMBL" id="JAHFXS010000125">
    <property type="protein sequence ID" value="KAG9988797.1"/>
    <property type="molecule type" value="Genomic_DNA"/>
</dbReference>
<keyword evidence="5" id="KW-0560">Oxidoreductase</keyword>
<dbReference type="InterPro" id="IPR020843">
    <property type="entry name" value="ER"/>
</dbReference>
<accession>A0A9P8JZN8</accession>
<dbReference type="Gene3D" id="3.40.50.720">
    <property type="entry name" value="NAD(P)-binding Rossmann-like Domain"/>
    <property type="match status" value="1"/>
</dbReference>
<dbReference type="GO" id="GO:0004022">
    <property type="term" value="F:alcohol dehydrogenase (NAD+) activity"/>
    <property type="evidence" value="ECO:0007669"/>
    <property type="project" value="TreeGrafter"/>
</dbReference>
<reference evidence="8" key="1">
    <citation type="journal article" date="2021" name="J Fungi (Basel)">
        <title>Virulence traits and population genomics of the black yeast Aureobasidium melanogenum.</title>
        <authorList>
            <person name="Cernosa A."/>
            <person name="Sun X."/>
            <person name="Gostincar C."/>
            <person name="Fang C."/>
            <person name="Gunde-Cimerman N."/>
            <person name="Song Z."/>
        </authorList>
    </citation>
    <scope>NUCLEOTIDE SEQUENCE</scope>
    <source>
        <strain evidence="8">EXF-9298</strain>
    </source>
</reference>
<evidence type="ECO:0000256" key="4">
    <source>
        <dbReference type="ARBA" id="ARBA00022833"/>
    </source>
</evidence>
<dbReference type="InterPro" id="IPR036291">
    <property type="entry name" value="NAD(P)-bd_dom_sf"/>
</dbReference>
<reference evidence="8" key="2">
    <citation type="submission" date="2021-08" db="EMBL/GenBank/DDBJ databases">
        <authorList>
            <person name="Gostincar C."/>
            <person name="Sun X."/>
            <person name="Song Z."/>
            <person name="Gunde-Cimerman N."/>
        </authorList>
    </citation>
    <scope>NUCLEOTIDE SEQUENCE</scope>
    <source>
        <strain evidence="8">EXF-9298</strain>
    </source>
</reference>
<dbReference type="SUPFAM" id="SSF51735">
    <property type="entry name" value="NAD(P)-binding Rossmann-fold domains"/>
    <property type="match status" value="1"/>
</dbReference>